<name>A0A8J6IUX9_9ALTE</name>
<dbReference type="Proteomes" id="UP000601768">
    <property type="component" value="Unassembled WGS sequence"/>
</dbReference>
<dbReference type="RefSeq" id="WP_186507196.1">
    <property type="nucleotide sequence ID" value="NZ_JACNEP010000009.1"/>
</dbReference>
<dbReference type="EMBL" id="JACNEP010000009">
    <property type="protein sequence ID" value="MBC3766669.1"/>
    <property type="molecule type" value="Genomic_DNA"/>
</dbReference>
<comment type="caution">
    <text evidence="2">The sequence shown here is derived from an EMBL/GenBank/DDBJ whole genome shotgun (WGS) entry which is preliminary data.</text>
</comment>
<reference evidence="2" key="1">
    <citation type="journal article" date="2018" name="Int. J. Syst. Evol. Microbiol.">
        <title>Neptunicella marina gen. nov., sp. nov., isolated from surface seawater.</title>
        <authorList>
            <person name="Liu X."/>
            <person name="Lai Q."/>
            <person name="Du Y."/>
            <person name="Zhang X."/>
            <person name="Liu Z."/>
            <person name="Sun F."/>
            <person name="Shao Z."/>
        </authorList>
    </citation>
    <scope>NUCLEOTIDE SEQUENCE</scope>
    <source>
        <strain evidence="2">S27-2</strain>
    </source>
</reference>
<feature type="transmembrane region" description="Helical" evidence="1">
    <location>
        <begin position="75"/>
        <end position="97"/>
    </location>
</feature>
<proteinExistence type="predicted"/>
<reference evidence="2" key="2">
    <citation type="submission" date="2020-08" db="EMBL/GenBank/DDBJ databases">
        <authorList>
            <person name="Lai Q."/>
        </authorList>
    </citation>
    <scope>NUCLEOTIDE SEQUENCE</scope>
    <source>
        <strain evidence="2">S27-2</strain>
    </source>
</reference>
<evidence type="ECO:0000313" key="3">
    <source>
        <dbReference type="Proteomes" id="UP000601768"/>
    </source>
</evidence>
<keyword evidence="1" id="KW-1133">Transmembrane helix</keyword>
<keyword evidence="1" id="KW-0812">Transmembrane</keyword>
<feature type="transmembrane region" description="Helical" evidence="1">
    <location>
        <begin position="46"/>
        <end position="68"/>
    </location>
</feature>
<evidence type="ECO:0000313" key="2">
    <source>
        <dbReference type="EMBL" id="MBC3766669.1"/>
    </source>
</evidence>
<keyword evidence="1" id="KW-0472">Membrane</keyword>
<sequence>MHDWPQWQQCQFPSGYSLCSIADESYSNELAKEGNIVVYNPYWLQIIFYLLTTVFVPGLTVLLVYCAYRIWLTENLLNACPIIFMAGLAGYLCWVLLPVIKYIPAKLEHDDNGFSLQLHNKVSRYSWPDIAKTINHGVIGVLHLVDKNGQIVFVVHKCTPGYKKFAKTVFREVGIRS</sequence>
<accession>A0A8J6IUX9</accession>
<dbReference type="AlphaFoldDB" id="A0A8J6IUX9"/>
<gene>
    <name evidence="2" type="ORF">H8B19_12335</name>
</gene>
<organism evidence="2 3">
    <name type="scientific">Neptunicella marina</name>
    <dbReference type="NCBI Taxonomy" id="2125989"/>
    <lineage>
        <taxon>Bacteria</taxon>
        <taxon>Pseudomonadati</taxon>
        <taxon>Pseudomonadota</taxon>
        <taxon>Gammaproteobacteria</taxon>
        <taxon>Alteromonadales</taxon>
        <taxon>Alteromonadaceae</taxon>
        <taxon>Neptunicella</taxon>
    </lineage>
</organism>
<evidence type="ECO:0000256" key="1">
    <source>
        <dbReference type="SAM" id="Phobius"/>
    </source>
</evidence>
<protein>
    <submittedName>
        <fullName evidence="2">Uncharacterized protein</fullName>
    </submittedName>
</protein>
<keyword evidence="3" id="KW-1185">Reference proteome</keyword>